<evidence type="ECO:0000256" key="1">
    <source>
        <dbReference type="ARBA" id="ARBA00022602"/>
    </source>
</evidence>
<gene>
    <name evidence="6" type="ordered locus">PSHAa2298</name>
</gene>
<dbReference type="EC" id="4.1.1.-" evidence="6"/>
<organism evidence="6 7">
    <name type="scientific">Pseudoalteromonas translucida (strain TAC 125)</name>
    <dbReference type="NCBI Taxonomy" id="326442"/>
    <lineage>
        <taxon>Bacteria</taxon>
        <taxon>Pseudomonadati</taxon>
        <taxon>Pseudomonadota</taxon>
        <taxon>Gammaproteobacteria</taxon>
        <taxon>Alteromonadales</taxon>
        <taxon>Pseudoalteromonadaceae</taxon>
        <taxon>Pseudoalteromonas</taxon>
    </lineage>
</organism>
<dbReference type="Gene3D" id="3.40.50.1950">
    <property type="entry name" value="Flavin prenyltransferase-like"/>
    <property type="match status" value="1"/>
</dbReference>
<keyword evidence="6" id="KW-0456">Lyase</keyword>
<dbReference type="PANTHER" id="PTHR43374:SF1">
    <property type="entry name" value="FLAVIN PRENYLTRANSFERASE PAD1, MITOCHONDRIAL"/>
    <property type="match status" value="1"/>
</dbReference>
<evidence type="ECO:0000313" key="7">
    <source>
        <dbReference type="Proteomes" id="UP000006843"/>
    </source>
</evidence>
<dbReference type="GO" id="GO:0016831">
    <property type="term" value="F:carboxy-lyase activity"/>
    <property type="evidence" value="ECO:0007669"/>
    <property type="project" value="TreeGrafter"/>
</dbReference>
<evidence type="ECO:0000256" key="4">
    <source>
        <dbReference type="ARBA" id="ARBA00022679"/>
    </source>
</evidence>
<dbReference type="KEGG" id="pha:PSHAa2298"/>
<dbReference type="STRING" id="326442.PSHAa2298"/>
<dbReference type="AlphaFoldDB" id="Q3IHV3"/>
<dbReference type="eggNOG" id="COG0163">
    <property type="taxonomic scope" value="Bacteria"/>
</dbReference>
<dbReference type="Pfam" id="PF02441">
    <property type="entry name" value="Flavoprotein"/>
    <property type="match status" value="1"/>
</dbReference>
<keyword evidence="2" id="KW-0285">Flavoprotein</keyword>
<evidence type="ECO:0000259" key="5">
    <source>
        <dbReference type="Pfam" id="PF02441"/>
    </source>
</evidence>
<keyword evidence="1" id="KW-0637">Prenyltransferase</keyword>
<dbReference type="NCBIfam" id="TIGR00421">
    <property type="entry name" value="ubiX_pad"/>
    <property type="match status" value="1"/>
</dbReference>
<dbReference type="InterPro" id="IPR004507">
    <property type="entry name" value="UbiX-like"/>
</dbReference>
<proteinExistence type="predicted"/>
<keyword evidence="3" id="KW-0288">FMN</keyword>
<dbReference type="SUPFAM" id="SSF52507">
    <property type="entry name" value="Homo-oligomeric flavin-containing Cys decarboxylases, HFCD"/>
    <property type="match status" value="1"/>
</dbReference>
<dbReference type="EMBL" id="CR954246">
    <property type="protein sequence ID" value="CAI87354.1"/>
    <property type="molecule type" value="Genomic_DNA"/>
</dbReference>
<dbReference type="Proteomes" id="UP000006843">
    <property type="component" value="Chromosome I"/>
</dbReference>
<dbReference type="PANTHER" id="PTHR43374">
    <property type="entry name" value="FLAVIN PRENYLTRANSFERASE"/>
    <property type="match status" value="1"/>
</dbReference>
<dbReference type="GO" id="GO:0004659">
    <property type="term" value="F:prenyltransferase activity"/>
    <property type="evidence" value="ECO:0007669"/>
    <property type="project" value="UniProtKB-KW"/>
</dbReference>
<dbReference type="InterPro" id="IPR036551">
    <property type="entry name" value="Flavin_trans-like"/>
</dbReference>
<feature type="domain" description="Flavoprotein" evidence="5">
    <location>
        <begin position="2"/>
        <end position="157"/>
    </location>
</feature>
<keyword evidence="7" id="KW-1185">Reference proteome</keyword>
<dbReference type="InterPro" id="IPR003382">
    <property type="entry name" value="Flavoprotein"/>
</dbReference>
<evidence type="ECO:0000256" key="2">
    <source>
        <dbReference type="ARBA" id="ARBA00022630"/>
    </source>
</evidence>
<protein>
    <submittedName>
        <fullName evidence="6">Aromatic acid decarboxylase</fullName>
        <ecNumber evidence="6">4.1.1.-</ecNumber>
    </submittedName>
</protein>
<accession>Q3IHV3</accession>
<evidence type="ECO:0000256" key="3">
    <source>
        <dbReference type="ARBA" id="ARBA00022643"/>
    </source>
</evidence>
<keyword evidence="4" id="KW-0808">Transferase</keyword>
<name>Q3IHV3_PSET1</name>
<reference evidence="6 7" key="1">
    <citation type="journal article" date="2005" name="Genome Res.">
        <title>Coping with cold: the genome of the versatile marine Antarctica bacterium Pseudoalteromonas haloplanktis TAC125.</title>
        <authorList>
            <person name="Medigue C."/>
            <person name="Krin E."/>
            <person name="Pascal G."/>
            <person name="Barbe V."/>
            <person name="Bernsel A."/>
            <person name="Bertin P."/>
            <person name="Cheung F."/>
            <person name="Cruveiller S."/>
            <person name="Damico S."/>
            <person name="Duilio A."/>
            <person name="Fang G."/>
            <person name="Feller G."/>
            <person name="Mangenot S."/>
            <person name="Marino G."/>
            <person name="Nilsson J."/>
            <person name="Parilli E."/>
            <person name="Rocha E."/>
            <person name="Rouy Z."/>
            <person name="Sekowska A."/>
            <person name="Tutino M.L."/>
            <person name="Vallenet D."/>
            <person name="von Heijne G."/>
            <person name="Danchin A."/>
        </authorList>
    </citation>
    <scope>NUCLEOTIDE SEQUENCE [LARGE SCALE GENOMIC DNA]</scope>
    <source>
        <strain evidence="7">TAC 125</strain>
    </source>
</reference>
<evidence type="ECO:0000313" key="6">
    <source>
        <dbReference type="EMBL" id="CAI87354.1"/>
    </source>
</evidence>
<sequence>MYVLISSAARVVFDIESGIKLSGNETKASEQLSALYNAKPEQLKVYGKDNWFSPVASGSAAPKKMIVCPCSAGTVSAIAVGASDNLLERAADVVIKERGHLILVPRETPFNQIHLENMLKLSRLGVTIMPASPGFYHQPQSIADLVDFMVARILDHLNIEHNLTKRWGYGEGKS</sequence>
<dbReference type="HOGENOM" id="CLU_074522_0_0_6"/>